<gene>
    <name evidence="1" type="ORF">SAMEA4873557_05160</name>
</gene>
<sequence length="63" mass="7406">MAFDDSQKWVNFFGNAIYFAPRPGNQSFYSHDFFFPMTKRSQLFSQLFDSGNNGRHIWCTGDK</sequence>
<reference evidence="1" key="1">
    <citation type="submission" date="2019-03" db="EMBL/GenBank/DDBJ databases">
        <authorList>
            <consortium name="Pathogen Informatics"/>
        </authorList>
    </citation>
    <scope>NUCLEOTIDE SEQUENCE</scope>
    <source>
        <strain evidence="1">5012STDY7626356</strain>
    </source>
</reference>
<evidence type="ECO:0000313" key="1">
    <source>
        <dbReference type="EMBL" id="VGM49468.1"/>
    </source>
</evidence>
<accession>A0A486VFT1</accession>
<name>A0A486VFT1_KLEPN</name>
<organism evidence="1">
    <name type="scientific">Klebsiella pneumoniae</name>
    <dbReference type="NCBI Taxonomy" id="573"/>
    <lineage>
        <taxon>Bacteria</taxon>
        <taxon>Pseudomonadati</taxon>
        <taxon>Pseudomonadota</taxon>
        <taxon>Gammaproteobacteria</taxon>
        <taxon>Enterobacterales</taxon>
        <taxon>Enterobacteriaceae</taxon>
        <taxon>Klebsiella/Raoultella group</taxon>
        <taxon>Klebsiella</taxon>
        <taxon>Klebsiella pneumoniae complex</taxon>
    </lineage>
</organism>
<dbReference type="EMBL" id="CAAHDE010000082">
    <property type="protein sequence ID" value="VGM49468.1"/>
    <property type="molecule type" value="Genomic_DNA"/>
</dbReference>
<protein>
    <submittedName>
        <fullName evidence="1">Uncharacterized protein</fullName>
    </submittedName>
</protein>
<dbReference type="AlphaFoldDB" id="A0A486VFT1"/>
<proteinExistence type="predicted"/>